<dbReference type="Gene3D" id="3.80.10.10">
    <property type="entry name" value="Ribonuclease Inhibitor"/>
    <property type="match status" value="2"/>
</dbReference>
<evidence type="ECO:0000313" key="8">
    <source>
        <dbReference type="EMBL" id="CAF3818105.1"/>
    </source>
</evidence>
<keyword evidence="4" id="KW-0548">Nucleotidyltransferase</keyword>
<evidence type="ECO:0000256" key="5">
    <source>
        <dbReference type="ARBA" id="ARBA00047597"/>
    </source>
</evidence>
<dbReference type="PANTHER" id="PTHR24114">
    <property type="entry name" value="LEUCINE RICH REPEAT FAMILY PROTEIN"/>
    <property type="match status" value="1"/>
</dbReference>
<dbReference type="SUPFAM" id="SSF52047">
    <property type="entry name" value="RNI-like"/>
    <property type="match status" value="1"/>
</dbReference>
<dbReference type="PANTHER" id="PTHR24114:SF2">
    <property type="entry name" value="F-BOX DOMAIN-CONTAINING PROTEIN-RELATED"/>
    <property type="match status" value="1"/>
</dbReference>
<dbReference type="InterPro" id="IPR052394">
    <property type="entry name" value="LRR-containing"/>
</dbReference>
<evidence type="ECO:0000256" key="1">
    <source>
        <dbReference type="ARBA" id="ARBA00009558"/>
    </source>
</evidence>
<proteinExistence type="inferred from homology"/>
<evidence type="ECO:0000313" key="9">
    <source>
        <dbReference type="Proteomes" id="UP000682733"/>
    </source>
</evidence>
<evidence type="ECO:0000256" key="2">
    <source>
        <dbReference type="ARBA" id="ARBA00022676"/>
    </source>
</evidence>
<dbReference type="Gene3D" id="3.90.176.10">
    <property type="entry name" value="Toxin ADP-ribosyltransferase, Chain A, domain 1"/>
    <property type="match status" value="1"/>
</dbReference>
<dbReference type="EMBL" id="CAJOBA010008017">
    <property type="protein sequence ID" value="CAF3818105.1"/>
    <property type="molecule type" value="Genomic_DNA"/>
</dbReference>
<dbReference type="Proteomes" id="UP000677228">
    <property type="component" value="Unassembled WGS sequence"/>
</dbReference>
<comment type="similarity">
    <text evidence="1 6">Belongs to the Arg-specific ADP-ribosyltransferase family.</text>
</comment>
<comment type="catalytic activity">
    <reaction evidence="5 6">
        <text>L-arginyl-[protein] + NAD(+) = N(omega)-(ADP-D-ribosyl)-L-arginyl-[protein] + nicotinamide + H(+)</text>
        <dbReference type="Rhea" id="RHEA:19149"/>
        <dbReference type="Rhea" id="RHEA-COMP:10532"/>
        <dbReference type="Rhea" id="RHEA-COMP:15087"/>
        <dbReference type="ChEBI" id="CHEBI:15378"/>
        <dbReference type="ChEBI" id="CHEBI:17154"/>
        <dbReference type="ChEBI" id="CHEBI:29965"/>
        <dbReference type="ChEBI" id="CHEBI:57540"/>
        <dbReference type="ChEBI" id="CHEBI:142554"/>
        <dbReference type="EC" id="2.4.2.31"/>
    </reaction>
</comment>
<dbReference type="InterPro" id="IPR032675">
    <property type="entry name" value="LRR_dom_sf"/>
</dbReference>
<dbReference type="Pfam" id="PF01129">
    <property type="entry name" value="ART"/>
    <property type="match status" value="1"/>
</dbReference>
<dbReference type="GO" id="GO:0016779">
    <property type="term" value="F:nucleotidyltransferase activity"/>
    <property type="evidence" value="ECO:0007669"/>
    <property type="project" value="UniProtKB-KW"/>
</dbReference>
<dbReference type="SUPFAM" id="SSF56399">
    <property type="entry name" value="ADP-ribosylation"/>
    <property type="match status" value="1"/>
</dbReference>
<protein>
    <recommendedName>
        <fullName evidence="6">NAD(P)(+)--arginine ADP-ribosyltransferase</fullName>
        <ecNumber evidence="6">2.4.2.31</ecNumber>
    </recommendedName>
    <alternativeName>
        <fullName evidence="6">Mono(ADP-ribosyl)transferase</fullName>
    </alternativeName>
</protein>
<dbReference type="Pfam" id="PF13516">
    <property type="entry name" value="LRR_6"/>
    <property type="match status" value="5"/>
</dbReference>
<dbReference type="SMART" id="SM00368">
    <property type="entry name" value="LRR_RI"/>
    <property type="match status" value="5"/>
</dbReference>
<comment type="caution">
    <text evidence="8">The sequence shown here is derived from an EMBL/GenBank/DDBJ whole genome shotgun (WGS) entry which is preliminary data.</text>
</comment>
<reference evidence="8" key="1">
    <citation type="submission" date="2021-02" db="EMBL/GenBank/DDBJ databases">
        <authorList>
            <person name="Nowell W R."/>
        </authorList>
    </citation>
    <scope>NUCLEOTIDE SEQUENCE</scope>
</reference>
<keyword evidence="2 6" id="KW-0328">Glycosyltransferase</keyword>
<dbReference type="InterPro" id="IPR001611">
    <property type="entry name" value="Leu-rich_rpt"/>
</dbReference>
<gene>
    <name evidence="7" type="ORF">OVA965_LOCUS16956</name>
    <name evidence="8" type="ORF">TMI583_LOCUS16966</name>
</gene>
<dbReference type="EMBL" id="CAJNOK010008005">
    <property type="protein sequence ID" value="CAF1051343.1"/>
    <property type="molecule type" value="Genomic_DNA"/>
</dbReference>
<dbReference type="GO" id="GO:0106274">
    <property type="term" value="F:NAD+-protein-arginine ADP-ribosyltransferase activity"/>
    <property type="evidence" value="ECO:0007669"/>
    <property type="project" value="UniProtKB-EC"/>
</dbReference>
<accession>A0A8S2JNF7</accession>
<name>A0A8S2JNF7_9BILA</name>
<organism evidence="8 9">
    <name type="scientific">Didymodactylos carnosus</name>
    <dbReference type="NCBI Taxonomy" id="1234261"/>
    <lineage>
        <taxon>Eukaryota</taxon>
        <taxon>Metazoa</taxon>
        <taxon>Spiralia</taxon>
        <taxon>Gnathifera</taxon>
        <taxon>Rotifera</taxon>
        <taxon>Eurotatoria</taxon>
        <taxon>Bdelloidea</taxon>
        <taxon>Philodinida</taxon>
        <taxon>Philodinidae</taxon>
        <taxon>Didymodactylos</taxon>
    </lineage>
</organism>
<dbReference type="EC" id="2.4.2.31" evidence="6"/>
<keyword evidence="6" id="KW-0521">NADP</keyword>
<evidence type="ECO:0000256" key="4">
    <source>
        <dbReference type="ARBA" id="ARBA00022695"/>
    </source>
</evidence>
<dbReference type="Proteomes" id="UP000682733">
    <property type="component" value="Unassembled WGS sequence"/>
</dbReference>
<dbReference type="PROSITE" id="PS51996">
    <property type="entry name" value="TR_MART"/>
    <property type="match status" value="1"/>
</dbReference>
<sequence>MEKTSGNDGETDRTFRYSDVVNEPTRMLVPIKGYQSMRLLSLEDTMQPIKHLIDDIDNYVYIAKRSCKNPQDDLTQDESAAIHLYTMNWTPRIRCLYYVLNQTLRTENRELVKPWFAYLKLLLTALYRLPSVPRTIWRGIRIDLSMRFVGEEDVTWWGFSSCTETPKVLEETFLGKEGIRTLFEIECLHGKVIKPHSHFPHENEILLMPGTYFKILENTDRGKGLHVVRLKESKPPYQLLEPPFDPNTSLSAVDKWGITSGAGTEPNLSNKEIKDEDITEIAQLLKGNQKVKKLYLSRNQISEKGAQTLSDTLKHNNTLTLLNLHGNYISDRGAKLLSVALKTNNTLTNLDIGWNQVGDEGAKALSDALTLNNTLTQLSLWQNNIGDEGAKALSEALKQNRTLTGLNLRSNKIGSAGTKELSAHSDRIIF</sequence>
<keyword evidence="3 6" id="KW-0808">Transferase</keyword>
<dbReference type="InterPro" id="IPR000768">
    <property type="entry name" value="ART"/>
</dbReference>
<evidence type="ECO:0000256" key="6">
    <source>
        <dbReference type="RuleBase" id="RU361228"/>
    </source>
</evidence>
<evidence type="ECO:0000313" key="7">
    <source>
        <dbReference type="EMBL" id="CAF1051343.1"/>
    </source>
</evidence>
<evidence type="ECO:0000256" key="3">
    <source>
        <dbReference type="ARBA" id="ARBA00022679"/>
    </source>
</evidence>
<keyword evidence="6" id="KW-0520">NAD</keyword>
<dbReference type="AlphaFoldDB" id="A0A8S2JNF7"/>